<accession>A0A255YU67</accession>
<evidence type="ECO:0000313" key="1">
    <source>
        <dbReference type="EMBL" id="OYQ32758.1"/>
    </source>
</evidence>
<organism evidence="1 2">
    <name type="scientific">Niveispirillum lacus</name>
    <dbReference type="NCBI Taxonomy" id="1981099"/>
    <lineage>
        <taxon>Bacteria</taxon>
        <taxon>Pseudomonadati</taxon>
        <taxon>Pseudomonadota</taxon>
        <taxon>Alphaproteobacteria</taxon>
        <taxon>Rhodospirillales</taxon>
        <taxon>Azospirillaceae</taxon>
        <taxon>Niveispirillum</taxon>
    </lineage>
</organism>
<dbReference type="EMBL" id="NOXU01000031">
    <property type="protein sequence ID" value="OYQ32758.1"/>
    <property type="molecule type" value="Genomic_DNA"/>
</dbReference>
<protein>
    <submittedName>
        <fullName evidence="1">Uncharacterized protein</fullName>
    </submittedName>
</protein>
<dbReference type="Proteomes" id="UP000216998">
    <property type="component" value="Unassembled WGS sequence"/>
</dbReference>
<comment type="caution">
    <text evidence="1">The sequence shown here is derived from an EMBL/GenBank/DDBJ whole genome shotgun (WGS) entry which is preliminary data.</text>
</comment>
<keyword evidence="2" id="KW-1185">Reference proteome</keyword>
<sequence>MCRNTTINGWGGQHPQTHRMLLRRIISERMPRAMSSPSPKLFIFRWRNNAGRETELSCWALNEREAEMSALRAGWPGHDGTRIGSYRAQLKRHLLYDEDF</sequence>
<proteinExistence type="predicted"/>
<dbReference type="AlphaFoldDB" id="A0A255YU67"/>
<evidence type="ECO:0000313" key="2">
    <source>
        <dbReference type="Proteomes" id="UP000216998"/>
    </source>
</evidence>
<name>A0A255YU67_9PROT</name>
<reference evidence="1 2" key="1">
    <citation type="submission" date="2017-07" db="EMBL/GenBank/DDBJ databases">
        <title>Niveispirillum cyanobacteriorum sp. nov., isolated from cyanobacterial aggregates in a eutrophic lake.</title>
        <authorList>
            <person name="Cai H."/>
        </authorList>
    </citation>
    <scope>NUCLEOTIDE SEQUENCE [LARGE SCALE GENOMIC DNA]</scope>
    <source>
        <strain evidence="2">TH1-14</strain>
    </source>
</reference>
<gene>
    <name evidence="1" type="ORF">CHU95_18565</name>
</gene>